<dbReference type="RefSeq" id="WP_157397259.1">
    <property type="nucleotide sequence ID" value="NZ_WSEL01000003.1"/>
</dbReference>
<dbReference type="AlphaFoldDB" id="A0A6N8IQZ2"/>
<evidence type="ECO:0000259" key="5">
    <source>
        <dbReference type="PROSITE" id="PS50931"/>
    </source>
</evidence>
<comment type="similarity">
    <text evidence="1">Belongs to the LysR transcriptional regulatory family.</text>
</comment>
<organism evidence="6 7">
    <name type="scientific">Ramlibacter pinisoli</name>
    <dbReference type="NCBI Taxonomy" id="2682844"/>
    <lineage>
        <taxon>Bacteria</taxon>
        <taxon>Pseudomonadati</taxon>
        <taxon>Pseudomonadota</taxon>
        <taxon>Betaproteobacteria</taxon>
        <taxon>Burkholderiales</taxon>
        <taxon>Comamonadaceae</taxon>
        <taxon>Ramlibacter</taxon>
    </lineage>
</organism>
<dbReference type="InterPro" id="IPR000847">
    <property type="entry name" value="LysR_HTH_N"/>
</dbReference>
<proteinExistence type="inferred from homology"/>
<evidence type="ECO:0000256" key="4">
    <source>
        <dbReference type="ARBA" id="ARBA00023163"/>
    </source>
</evidence>
<dbReference type="Proteomes" id="UP000469385">
    <property type="component" value="Unassembled WGS sequence"/>
</dbReference>
<comment type="caution">
    <text evidence="6">The sequence shown here is derived from an EMBL/GenBank/DDBJ whole genome shotgun (WGS) entry which is preliminary data.</text>
</comment>
<dbReference type="GO" id="GO:0000976">
    <property type="term" value="F:transcription cis-regulatory region binding"/>
    <property type="evidence" value="ECO:0007669"/>
    <property type="project" value="TreeGrafter"/>
</dbReference>
<dbReference type="Pfam" id="PF03466">
    <property type="entry name" value="LysR_substrate"/>
    <property type="match status" value="1"/>
</dbReference>
<protein>
    <submittedName>
        <fullName evidence="6">LysR family transcriptional regulator</fullName>
    </submittedName>
</protein>
<evidence type="ECO:0000256" key="1">
    <source>
        <dbReference type="ARBA" id="ARBA00009437"/>
    </source>
</evidence>
<sequence>MNFNFTWLEDFLALAATGNFSRAAQDRHSSQPAFSRRVRALEEWIGAPLVDRSTQPARLTEVGEWLLGVARDLVERAARLPGEAQQVAEASAGTLRIASTHALSFTFLPRWLRSLESTLVLGPVELTSDVLARCEAQMQEGKVHFVLAHAHARAQGALDAGAFLHAGIGADQLVPVSRPAAGGRPLHRLGTKPAPGGVPLLAYTDESGMGRVVRSVLGRRLDALACQAVFTAHLASVLRSMALDGRGIAWLPRTLVEDDLAAGRLVAAADAGWSIDLEIRLYRQRDAVGRAAQAFWEAAIQGGGLGTRAAAGPVASVG</sequence>
<keyword evidence="4" id="KW-0804">Transcription</keyword>
<evidence type="ECO:0000256" key="3">
    <source>
        <dbReference type="ARBA" id="ARBA00023125"/>
    </source>
</evidence>
<dbReference type="GO" id="GO:0003700">
    <property type="term" value="F:DNA-binding transcription factor activity"/>
    <property type="evidence" value="ECO:0007669"/>
    <property type="project" value="InterPro"/>
</dbReference>
<feature type="domain" description="HTH lysR-type" evidence="5">
    <location>
        <begin position="1"/>
        <end position="60"/>
    </location>
</feature>
<reference evidence="6 7" key="1">
    <citation type="submission" date="2019-12" db="EMBL/GenBank/DDBJ databases">
        <authorList>
            <person name="Huq M.A."/>
        </authorList>
    </citation>
    <scope>NUCLEOTIDE SEQUENCE [LARGE SCALE GENOMIC DNA]</scope>
    <source>
        <strain evidence="6 7">MAH-25</strain>
    </source>
</reference>
<keyword evidence="3" id="KW-0238">DNA-binding</keyword>
<dbReference type="PANTHER" id="PTHR30126:SF2">
    <property type="entry name" value="HTH-TYPE TRANSCRIPTIONAL REGULATOR YJIE"/>
    <property type="match status" value="1"/>
</dbReference>
<name>A0A6N8IQZ2_9BURK</name>
<evidence type="ECO:0000313" key="7">
    <source>
        <dbReference type="Proteomes" id="UP000469385"/>
    </source>
</evidence>
<dbReference type="InterPro" id="IPR036390">
    <property type="entry name" value="WH_DNA-bd_sf"/>
</dbReference>
<dbReference type="Gene3D" id="3.40.190.10">
    <property type="entry name" value="Periplasmic binding protein-like II"/>
    <property type="match status" value="2"/>
</dbReference>
<gene>
    <name evidence="6" type="ORF">GON04_07240</name>
</gene>
<evidence type="ECO:0000256" key="2">
    <source>
        <dbReference type="ARBA" id="ARBA00023015"/>
    </source>
</evidence>
<dbReference type="InterPro" id="IPR036388">
    <property type="entry name" value="WH-like_DNA-bd_sf"/>
</dbReference>
<dbReference type="Gene3D" id="1.10.10.10">
    <property type="entry name" value="Winged helix-like DNA-binding domain superfamily/Winged helix DNA-binding domain"/>
    <property type="match status" value="1"/>
</dbReference>
<dbReference type="InterPro" id="IPR005119">
    <property type="entry name" value="LysR_subst-bd"/>
</dbReference>
<dbReference type="PANTHER" id="PTHR30126">
    <property type="entry name" value="HTH-TYPE TRANSCRIPTIONAL REGULATOR"/>
    <property type="match status" value="1"/>
</dbReference>
<dbReference type="PROSITE" id="PS50931">
    <property type="entry name" value="HTH_LYSR"/>
    <property type="match status" value="1"/>
</dbReference>
<dbReference type="SUPFAM" id="SSF53850">
    <property type="entry name" value="Periplasmic binding protein-like II"/>
    <property type="match status" value="1"/>
</dbReference>
<dbReference type="Pfam" id="PF00126">
    <property type="entry name" value="HTH_1"/>
    <property type="match status" value="1"/>
</dbReference>
<accession>A0A6N8IQZ2</accession>
<dbReference type="PRINTS" id="PR00039">
    <property type="entry name" value="HTHLYSR"/>
</dbReference>
<keyword evidence="7" id="KW-1185">Reference proteome</keyword>
<dbReference type="EMBL" id="WSEL01000003">
    <property type="protein sequence ID" value="MVQ29234.1"/>
    <property type="molecule type" value="Genomic_DNA"/>
</dbReference>
<keyword evidence="2" id="KW-0805">Transcription regulation</keyword>
<evidence type="ECO:0000313" key="6">
    <source>
        <dbReference type="EMBL" id="MVQ29234.1"/>
    </source>
</evidence>
<dbReference type="SUPFAM" id="SSF46785">
    <property type="entry name" value="Winged helix' DNA-binding domain"/>
    <property type="match status" value="1"/>
</dbReference>